<dbReference type="EMBL" id="SOCP01000001">
    <property type="protein sequence ID" value="TDV57236.1"/>
    <property type="molecule type" value="Genomic_DNA"/>
</dbReference>
<keyword evidence="3" id="KW-1185">Reference proteome</keyword>
<keyword evidence="1" id="KW-1133">Transmembrane helix</keyword>
<name>A0A4R7W3L3_9PSEU</name>
<organism evidence="2 3">
    <name type="scientific">Actinophytocola oryzae</name>
    <dbReference type="NCBI Taxonomy" id="502181"/>
    <lineage>
        <taxon>Bacteria</taxon>
        <taxon>Bacillati</taxon>
        <taxon>Actinomycetota</taxon>
        <taxon>Actinomycetes</taxon>
        <taxon>Pseudonocardiales</taxon>
        <taxon>Pseudonocardiaceae</taxon>
    </lineage>
</organism>
<evidence type="ECO:0000313" key="3">
    <source>
        <dbReference type="Proteomes" id="UP000294927"/>
    </source>
</evidence>
<sequence length="55" mass="6090">MLPLVLVLLLVLVLFGVGFAVKALWIVAGVLLVLWLLGFVIRRPAGGGTGRWYRW</sequence>
<feature type="transmembrane region" description="Helical" evidence="1">
    <location>
        <begin position="30"/>
        <end position="45"/>
    </location>
</feature>
<evidence type="ECO:0000256" key="1">
    <source>
        <dbReference type="SAM" id="Phobius"/>
    </source>
</evidence>
<keyword evidence="1" id="KW-0812">Transmembrane</keyword>
<proteinExistence type="predicted"/>
<dbReference type="AlphaFoldDB" id="A0A4R7W3L3"/>
<gene>
    <name evidence="2" type="ORF">CLV71_101107</name>
</gene>
<dbReference type="Proteomes" id="UP000294927">
    <property type="component" value="Unassembled WGS sequence"/>
</dbReference>
<evidence type="ECO:0008006" key="4">
    <source>
        <dbReference type="Google" id="ProtNLM"/>
    </source>
</evidence>
<evidence type="ECO:0000313" key="2">
    <source>
        <dbReference type="EMBL" id="TDV57236.1"/>
    </source>
</evidence>
<reference evidence="2 3" key="1">
    <citation type="submission" date="2019-03" db="EMBL/GenBank/DDBJ databases">
        <title>Genomic Encyclopedia of Archaeal and Bacterial Type Strains, Phase II (KMG-II): from individual species to whole genera.</title>
        <authorList>
            <person name="Goeker M."/>
        </authorList>
    </citation>
    <scope>NUCLEOTIDE SEQUENCE [LARGE SCALE GENOMIC DNA]</scope>
    <source>
        <strain evidence="2 3">DSM 45499</strain>
    </source>
</reference>
<dbReference type="RefSeq" id="WP_133900557.1">
    <property type="nucleotide sequence ID" value="NZ_SOCP01000001.1"/>
</dbReference>
<comment type="caution">
    <text evidence="2">The sequence shown here is derived from an EMBL/GenBank/DDBJ whole genome shotgun (WGS) entry which is preliminary data.</text>
</comment>
<protein>
    <recommendedName>
        <fullName evidence="4">Hydrophobic protein</fullName>
    </recommendedName>
</protein>
<keyword evidence="1" id="KW-0472">Membrane</keyword>
<accession>A0A4R7W3L3</accession>